<accession>A0A7C3UK68</accession>
<dbReference type="SUPFAM" id="SSF52540">
    <property type="entry name" value="P-loop containing nucleoside triphosphate hydrolases"/>
    <property type="match status" value="1"/>
</dbReference>
<reference evidence="4" key="1">
    <citation type="journal article" date="2020" name="mSystems">
        <title>Genome- and Community-Level Interaction Insights into Carbon Utilization and Element Cycling Functions of Hydrothermarchaeota in Hydrothermal Sediment.</title>
        <authorList>
            <person name="Zhou Z."/>
            <person name="Liu Y."/>
            <person name="Xu W."/>
            <person name="Pan J."/>
            <person name="Luo Z.H."/>
            <person name="Li M."/>
        </authorList>
    </citation>
    <scope>NUCLEOTIDE SEQUENCE [LARGE SCALE GENOMIC DNA]</scope>
    <source>
        <strain evidence="6">SpSt-10</strain>
        <strain evidence="5">SpSt-62</strain>
        <strain evidence="4">SpSt-97</strain>
    </source>
</reference>
<dbReference type="InterPro" id="IPR010624">
    <property type="entry name" value="KaiC_dom"/>
</dbReference>
<comment type="caution">
    <text evidence="4">The sequence shown here is derived from an EMBL/GenBank/DDBJ whole genome shotgun (WGS) entry which is preliminary data.</text>
</comment>
<dbReference type="EMBL" id="DRUC01000111">
    <property type="protein sequence ID" value="HHF48902.1"/>
    <property type="molecule type" value="Genomic_DNA"/>
</dbReference>
<evidence type="ECO:0000313" key="6">
    <source>
        <dbReference type="EMBL" id="HHF48902.1"/>
    </source>
</evidence>
<dbReference type="AlphaFoldDB" id="A0A7C3UK68"/>
<gene>
    <name evidence="6" type="ORF">ENL48_07300</name>
    <name evidence="5" type="ORF">ENT89_03930</name>
    <name evidence="4" type="ORF">ENX77_04640</name>
</gene>
<dbReference type="EMBL" id="DTPI01000029">
    <property type="protein sequence ID" value="HGE66392.1"/>
    <property type="molecule type" value="Genomic_DNA"/>
</dbReference>
<dbReference type="PROSITE" id="PS51146">
    <property type="entry name" value="KAIC"/>
    <property type="match status" value="1"/>
</dbReference>
<name>A0A7C3UK68_9EURY</name>
<evidence type="ECO:0000259" key="3">
    <source>
        <dbReference type="PROSITE" id="PS51146"/>
    </source>
</evidence>
<dbReference type="InterPro" id="IPR014774">
    <property type="entry name" value="KaiC-like_dom"/>
</dbReference>
<feature type="domain" description="KaiC" evidence="3">
    <location>
        <begin position="1"/>
        <end position="239"/>
    </location>
</feature>
<evidence type="ECO:0000313" key="5">
    <source>
        <dbReference type="EMBL" id="HGU59320.1"/>
    </source>
</evidence>
<dbReference type="GO" id="GO:0005524">
    <property type="term" value="F:ATP binding"/>
    <property type="evidence" value="ECO:0007669"/>
    <property type="project" value="UniProtKB-KW"/>
</dbReference>
<dbReference type="InterPro" id="IPR027417">
    <property type="entry name" value="P-loop_NTPase"/>
</dbReference>
<dbReference type="Gene3D" id="3.40.50.300">
    <property type="entry name" value="P-loop containing nucleotide triphosphate hydrolases"/>
    <property type="match status" value="1"/>
</dbReference>
<organism evidence="4">
    <name type="scientific">Geoglobus ahangari</name>
    <dbReference type="NCBI Taxonomy" id="113653"/>
    <lineage>
        <taxon>Archaea</taxon>
        <taxon>Methanobacteriati</taxon>
        <taxon>Methanobacteriota</taxon>
        <taxon>Archaeoglobi</taxon>
        <taxon>Archaeoglobales</taxon>
        <taxon>Archaeoglobaceae</taxon>
        <taxon>Geoglobus</taxon>
    </lineage>
</organism>
<keyword evidence="1" id="KW-0547">Nucleotide-binding</keyword>
<dbReference type="PANTHER" id="PTHR43637">
    <property type="entry name" value="UPF0273 PROTEIN TM_0370"/>
    <property type="match status" value="1"/>
</dbReference>
<sequence>MRVKTGVLGMDTLLGGGFRKNTVNVIVGAAGTGKTIFALQYLLKGVENDEKGIYISFEVDAKSLITLAESLGWRQLMKAMEDGRIVATRSKANMIDYINEDLLNFIEKNAEENTRIVIDSLTPLIAPIDFSQRNDLNWFFEQLKANGTTLVTIEERFTGSLSLPEVALPVFLADSVIYLKNIKYGEPFSRTIEIIKHRASWHAEGVYPYRILPGLGIVVECDIDFKPSDKKILEYINSLNIPEDLKEKLEFLAKQVEVTEKFIEKVVRIYDMEAKRSP</sequence>
<evidence type="ECO:0000256" key="2">
    <source>
        <dbReference type="ARBA" id="ARBA00022840"/>
    </source>
</evidence>
<keyword evidence="2" id="KW-0067">ATP-binding</keyword>
<proteinExistence type="predicted"/>
<evidence type="ECO:0000256" key="1">
    <source>
        <dbReference type="ARBA" id="ARBA00022741"/>
    </source>
</evidence>
<protein>
    <submittedName>
        <fullName evidence="4">Circadian clock protein KaiC</fullName>
    </submittedName>
</protein>
<evidence type="ECO:0000313" key="4">
    <source>
        <dbReference type="EMBL" id="HGE66392.1"/>
    </source>
</evidence>
<dbReference type="EMBL" id="DTAK01000024">
    <property type="protein sequence ID" value="HGU59320.1"/>
    <property type="molecule type" value="Genomic_DNA"/>
</dbReference>
<dbReference type="Pfam" id="PF06745">
    <property type="entry name" value="ATPase"/>
    <property type="match status" value="1"/>
</dbReference>